<dbReference type="EMBL" id="JABMCC010000115">
    <property type="protein sequence ID" value="NUU56903.1"/>
    <property type="molecule type" value="Genomic_DNA"/>
</dbReference>
<evidence type="ECO:0000313" key="7">
    <source>
        <dbReference type="Proteomes" id="UP000577724"/>
    </source>
</evidence>
<dbReference type="Proteomes" id="UP000577724">
    <property type="component" value="Unassembled WGS sequence"/>
</dbReference>
<keyword evidence="2" id="KW-0805">Transcription regulation</keyword>
<dbReference type="PANTHER" id="PTHR30204:SF69">
    <property type="entry name" value="MERR-FAMILY TRANSCRIPTIONAL REGULATOR"/>
    <property type="match status" value="1"/>
</dbReference>
<gene>
    <name evidence="6" type="ORF">HP548_22725</name>
</gene>
<dbReference type="PRINTS" id="PR00040">
    <property type="entry name" value="HTHMERR"/>
</dbReference>
<dbReference type="CDD" id="cd01109">
    <property type="entry name" value="HTH_YyaN"/>
    <property type="match status" value="1"/>
</dbReference>
<dbReference type="GeneID" id="97133566"/>
<dbReference type="PANTHER" id="PTHR30204">
    <property type="entry name" value="REDOX-CYCLING DRUG-SENSING TRANSCRIPTIONAL ACTIVATOR SOXR"/>
    <property type="match status" value="1"/>
</dbReference>
<reference evidence="6 7" key="1">
    <citation type="submission" date="2020-05" db="EMBL/GenBank/DDBJ databases">
        <title>Genome Sequencing of Type Strains.</title>
        <authorList>
            <person name="Lemaire J.F."/>
            <person name="Inderbitzin P."/>
            <person name="Gregorio O.A."/>
            <person name="Collins S.B."/>
            <person name="Wespe N."/>
            <person name="Knight-Connoni V."/>
        </authorList>
    </citation>
    <scope>NUCLEOTIDE SEQUENCE [LARGE SCALE GENOMIC DNA]</scope>
    <source>
        <strain evidence="6 7">DSM 19942</strain>
    </source>
</reference>
<comment type="caution">
    <text evidence="6">The sequence shown here is derived from an EMBL/GenBank/DDBJ whole genome shotgun (WGS) entry which is preliminary data.</text>
</comment>
<feature type="domain" description="HTH merR-type" evidence="5">
    <location>
        <begin position="2"/>
        <end position="71"/>
    </location>
</feature>
<evidence type="ECO:0000256" key="3">
    <source>
        <dbReference type="ARBA" id="ARBA00023125"/>
    </source>
</evidence>
<proteinExistence type="predicted"/>
<dbReference type="Pfam" id="PF13411">
    <property type="entry name" value="MerR_1"/>
    <property type="match status" value="1"/>
</dbReference>
<dbReference type="SUPFAM" id="SSF46955">
    <property type="entry name" value="Putative DNA-binding domain"/>
    <property type="match status" value="1"/>
</dbReference>
<protein>
    <submittedName>
        <fullName evidence="6">MerR family transcriptional regulator</fullName>
    </submittedName>
</protein>
<evidence type="ECO:0000256" key="4">
    <source>
        <dbReference type="ARBA" id="ARBA00023163"/>
    </source>
</evidence>
<keyword evidence="1" id="KW-0678">Repressor</keyword>
<keyword evidence="7" id="KW-1185">Reference proteome</keyword>
<keyword evidence="4" id="KW-0804">Transcription</keyword>
<dbReference type="InterPro" id="IPR047057">
    <property type="entry name" value="MerR_fam"/>
</dbReference>
<name>A0ABX2MS51_9BACL</name>
<dbReference type="Gene3D" id="1.10.1660.10">
    <property type="match status" value="1"/>
</dbReference>
<evidence type="ECO:0000259" key="5">
    <source>
        <dbReference type="PROSITE" id="PS50937"/>
    </source>
</evidence>
<evidence type="ECO:0000313" key="6">
    <source>
        <dbReference type="EMBL" id="NUU56903.1"/>
    </source>
</evidence>
<dbReference type="InterPro" id="IPR000551">
    <property type="entry name" value="MerR-type_HTH_dom"/>
</dbReference>
<evidence type="ECO:0000256" key="1">
    <source>
        <dbReference type="ARBA" id="ARBA00022491"/>
    </source>
</evidence>
<sequence length="149" mass="17663">MNFTIGQLAEKMNISTYTLRYYEKEGLLPFVKRNEHGVRLFDESDLEFLHVIYCLKKTGMSIKDIRTFIDWTKEGDASIQKRFDMFKQRKDEVDRQIAELQVYRECIEFKRNYYQKALEAGTEEVHHNNDGEATKMPLGRLAKLGKLEE</sequence>
<organism evidence="6 7">
    <name type="scientific">Paenibacillus taichungensis</name>
    <dbReference type="NCBI Taxonomy" id="484184"/>
    <lineage>
        <taxon>Bacteria</taxon>
        <taxon>Bacillati</taxon>
        <taxon>Bacillota</taxon>
        <taxon>Bacilli</taxon>
        <taxon>Bacillales</taxon>
        <taxon>Paenibacillaceae</taxon>
        <taxon>Paenibacillus</taxon>
    </lineage>
</organism>
<dbReference type="SMART" id="SM00422">
    <property type="entry name" value="HTH_MERR"/>
    <property type="match status" value="1"/>
</dbReference>
<dbReference type="InterPro" id="IPR009061">
    <property type="entry name" value="DNA-bd_dom_put_sf"/>
</dbReference>
<accession>A0ABX2MS51</accession>
<evidence type="ECO:0000256" key="2">
    <source>
        <dbReference type="ARBA" id="ARBA00023015"/>
    </source>
</evidence>
<dbReference type="RefSeq" id="WP_099859315.1">
    <property type="nucleotide sequence ID" value="NZ_CBCRYD010000058.1"/>
</dbReference>
<keyword evidence="3" id="KW-0238">DNA-binding</keyword>
<dbReference type="PROSITE" id="PS50937">
    <property type="entry name" value="HTH_MERR_2"/>
    <property type="match status" value="1"/>
</dbReference>